<organism evidence="1 2">
    <name type="scientific">Vibrio harveyi</name>
    <name type="common">Beneckea harveyi</name>
    <dbReference type="NCBI Taxonomy" id="669"/>
    <lineage>
        <taxon>Bacteria</taxon>
        <taxon>Pseudomonadati</taxon>
        <taxon>Pseudomonadota</taxon>
        <taxon>Gammaproteobacteria</taxon>
        <taxon>Vibrionales</taxon>
        <taxon>Vibrionaceae</taxon>
        <taxon>Vibrio</taxon>
    </lineage>
</organism>
<proteinExistence type="predicted"/>
<gene>
    <name evidence="1" type="ORF">DS957_026860</name>
</gene>
<evidence type="ECO:0000313" key="1">
    <source>
        <dbReference type="EMBL" id="RIW00862.1"/>
    </source>
</evidence>
<dbReference type="Proteomes" id="UP000253437">
    <property type="component" value="Unassembled WGS sequence"/>
</dbReference>
<reference evidence="1 2" key="1">
    <citation type="submission" date="2018-08" db="EMBL/GenBank/DDBJ databases">
        <title>Vibrio harveyi strains pathogenic to white snook Centropomus viridis Lockington (1877) and potential probiotic bacteria.</title>
        <authorList>
            <person name="Soto-Rodriguez S."/>
            <person name="Gomez-Gil B."/>
            <person name="Lozano-Olvera R."/>
        </authorList>
    </citation>
    <scope>NUCLEOTIDE SEQUENCE [LARGE SCALE GENOMIC DNA]</scope>
    <source>
        <strain evidence="1 2">CAIM 1508</strain>
    </source>
</reference>
<sequence>MPPQFGQQLPFPCVHCHNEYVWYKKASIAKDKKPKLTQGAAFSDMIDSPLSIGELLKLLGI</sequence>
<dbReference type="EMBL" id="QOUW02000212">
    <property type="protein sequence ID" value="RIW00862.1"/>
    <property type="molecule type" value="Genomic_DNA"/>
</dbReference>
<protein>
    <submittedName>
        <fullName evidence="1">Uncharacterized protein</fullName>
    </submittedName>
</protein>
<evidence type="ECO:0000313" key="2">
    <source>
        <dbReference type="Proteomes" id="UP000253437"/>
    </source>
</evidence>
<accession>A0A8B3D850</accession>
<comment type="caution">
    <text evidence="1">The sequence shown here is derived from an EMBL/GenBank/DDBJ whole genome shotgun (WGS) entry which is preliminary data.</text>
</comment>
<dbReference type="AlphaFoldDB" id="A0A8B3D850"/>
<name>A0A8B3D850_VIBHA</name>